<name>A0A816ZVW4_9BILA</name>
<dbReference type="EMBL" id="CAJOBF010001460">
    <property type="protein sequence ID" value="CAF3953167.1"/>
    <property type="molecule type" value="Genomic_DNA"/>
</dbReference>
<evidence type="ECO:0000256" key="3">
    <source>
        <dbReference type="ARBA" id="ARBA00022833"/>
    </source>
</evidence>
<keyword evidence="2" id="KW-0863">Zinc-finger</keyword>
<evidence type="ECO:0000313" key="5">
    <source>
        <dbReference type="EMBL" id="CAF1998853.1"/>
    </source>
</evidence>
<keyword evidence="3" id="KW-0862">Zinc</keyword>
<evidence type="ECO:0000259" key="4">
    <source>
        <dbReference type="Pfam" id="PF04500"/>
    </source>
</evidence>
<dbReference type="Proteomes" id="UP000663887">
    <property type="component" value="Unassembled WGS sequence"/>
</dbReference>
<evidence type="ECO:0000313" key="6">
    <source>
        <dbReference type="EMBL" id="CAF2216342.1"/>
    </source>
</evidence>
<dbReference type="EMBL" id="CAJNRG010000410">
    <property type="protein sequence ID" value="CAF1998853.1"/>
    <property type="molecule type" value="Genomic_DNA"/>
</dbReference>
<dbReference type="GO" id="GO:0008270">
    <property type="term" value="F:zinc ion binding"/>
    <property type="evidence" value="ECO:0007669"/>
    <property type="project" value="UniProtKB-KW"/>
</dbReference>
<protein>
    <recommendedName>
        <fullName evidence="4">FLYWCH-type domain-containing protein</fullName>
    </recommendedName>
</protein>
<comment type="caution">
    <text evidence="6">The sequence shown here is derived from an EMBL/GenBank/DDBJ whole genome shotgun (WGS) entry which is preliminary data.</text>
</comment>
<proteinExistence type="predicted"/>
<dbReference type="Proteomes" id="UP000663842">
    <property type="component" value="Unassembled WGS sequence"/>
</dbReference>
<evidence type="ECO:0000256" key="2">
    <source>
        <dbReference type="ARBA" id="ARBA00022771"/>
    </source>
</evidence>
<gene>
    <name evidence="7" type="ORF">UXM345_LOCUS13459</name>
    <name evidence="6" type="ORF">WKI299_LOCUS35278</name>
    <name evidence="5" type="ORF">XDN619_LOCUS3211</name>
</gene>
<dbReference type="EMBL" id="CAJNRF010016936">
    <property type="protein sequence ID" value="CAF2216342.1"/>
    <property type="molecule type" value="Genomic_DNA"/>
</dbReference>
<dbReference type="AlphaFoldDB" id="A0A816ZVW4"/>
<feature type="domain" description="FLYWCH-type" evidence="4">
    <location>
        <begin position="4"/>
        <end position="60"/>
    </location>
</feature>
<dbReference type="InterPro" id="IPR007588">
    <property type="entry name" value="Znf_FLYWCH"/>
</dbReference>
<evidence type="ECO:0000313" key="7">
    <source>
        <dbReference type="EMBL" id="CAF3953167.1"/>
    </source>
</evidence>
<dbReference type="Proteomes" id="UP000663856">
    <property type="component" value="Unassembled WGS sequence"/>
</dbReference>
<evidence type="ECO:0000313" key="8">
    <source>
        <dbReference type="Proteomes" id="UP000663856"/>
    </source>
</evidence>
<accession>A0A816ZVW4</accession>
<reference evidence="6" key="1">
    <citation type="submission" date="2021-02" db="EMBL/GenBank/DDBJ databases">
        <authorList>
            <person name="Nowell W R."/>
        </authorList>
    </citation>
    <scope>NUCLEOTIDE SEQUENCE</scope>
</reference>
<sequence>MLLFTSSNRGQPILNYNSHQYTKKRVRKTSNEWRCRDRGCTSTISLCTVDAKVLREPSTHTCQQSASAGKSLVDEAVGNMKKRAREETTPIPKIYTQEIVKARISHPGIATGLFFPTFETIDASLYRSRSKNYPSLPKSLADLVLPDVWRLTKHGEPFLIVDELYGKDRLLMFASDWSLIFLSQCEQWHSDGTFSIRPLIFAQVYILCGFSNGFMIPCVYCLTTKKDEQVYTKIFGHVISLARKLNLNLQPRRLTIDFEIATMNSFCRLFSTATVTGCLFHYAQSLWRKIQELGLTRHLSPSTDKENTDISPEEKKRADHWFLAAIGLALIPPELVERTWMEVMDEYTPEHASATKFNDYLVSTYVDSSSARYHTKIWNVHELLVNKLPRTNNHVEGLNRRLKSQFPVHPHIFNFIELLREEHEYQHHKSEESEVHLRKRKKVNDAIDENLELLLNDHKGGLITAMQLAIKCGRALKTKLVK</sequence>
<organism evidence="6 8">
    <name type="scientific">Rotaria magnacalcarata</name>
    <dbReference type="NCBI Taxonomy" id="392030"/>
    <lineage>
        <taxon>Eukaryota</taxon>
        <taxon>Metazoa</taxon>
        <taxon>Spiralia</taxon>
        <taxon>Gnathifera</taxon>
        <taxon>Rotifera</taxon>
        <taxon>Eurotatoria</taxon>
        <taxon>Bdelloidea</taxon>
        <taxon>Philodinida</taxon>
        <taxon>Philodinidae</taxon>
        <taxon>Rotaria</taxon>
    </lineage>
</organism>
<dbReference type="Pfam" id="PF04500">
    <property type="entry name" value="FLYWCH"/>
    <property type="match status" value="1"/>
</dbReference>
<keyword evidence="1" id="KW-0479">Metal-binding</keyword>
<evidence type="ECO:0000256" key="1">
    <source>
        <dbReference type="ARBA" id="ARBA00022723"/>
    </source>
</evidence>
<dbReference type="Gene3D" id="2.20.25.240">
    <property type="match status" value="1"/>
</dbReference>